<evidence type="ECO:0000256" key="1">
    <source>
        <dbReference type="SAM" id="Coils"/>
    </source>
</evidence>
<sequence>MHIQRIPNCPSTPLSRATPISILDQAEPLSSPSQNYNGYQLDTEKENSAVFAVRHGKKSCQEQLKENRSSSQLCLAEVQKFGEECNNLHKEFNNLREEQKNLREEQNDFRNRIREINQELLQINQELLQINQELLQKREIILKYEIPVVLANVCDLQLSKDHQWLHGLMKDRTLPDRLTYLSTLLVSLYAAQIENNTPTFPSSAFPGYDSLRSNQEFLLQFARGQEVGFLKTERGREFTAFILNKLTMTHDGRNPLMDLAVSMRVKALCHKVDRHQVVRPMATHAEIADFLRSVRPSLAENTFEEARNMVIIDWGVDPNMLRLL</sequence>
<evidence type="ECO:0000313" key="2">
    <source>
        <dbReference type="EMBL" id="THV00558.1"/>
    </source>
</evidence>
<organism evidence="2 3">
    <name type="scientific">Dendrothele bispora (strain CBS 962.96)</name>
    <dbReference type="NCBI Taxonomy" id="1314807"/>
    <lineage>
        <taxon>Eukaryota</taxon>
        <taxon>Fungi</taxon>
        <taxon>Dikarya</taxon>
        <taxon>Basidiomycota</taxon>
        <taxon>Agaricomycotina</taxon>
        <taxon>Agaricomycetes</taxon>
        <taxon>Agaricomycetidae</taxon>
        <taxon>Agaricales</taxon>
        <taxon>Agaricales incertae sedis</taxon>
        <taxon>Dendrothele</taxon>
    </lineage>
</organism>
<dbReference type="OrthoDB" id="3128503at2759"/>
<keyword evidence="3" id="KW-1185">Reference proteome</keyword>
<feature type="coiled-coil region" evidence="1">
    <location>
        <begin position="78"/>
        <end position="137"/>
    </location>
</feature>
<protein>
    <submittedName>
        <fullName evidence="2">Uncharacterized protein</fullName>
    </submittedName>
</protein>
<gene>
    <name evidence="2" type="ORF">K435DRAFT_963976</name>
</gene>
<name>A0A4S8MDB7_DENBC</name>
<dbReference type="EMBL" id="ML179102">
    <property type="protein sequence ID" value="THV00558.1"/>
    <property type="molecule type" value="Genomic_DNA"/>
</dbReference>
<dbReference type="AlphaFoldDB" id="A0A4S8MDB7"/>
<reference evidence="2 3" key="1">
    <citation type="journal article" date="2019" name="Nat. Ecol. Evol.">
        <title>Megaphylogeny resolves global patterns of mushroom evolution.</title>
        <authorList>
            <person name="Varga T."/>
            <person name="Krizsan K."/>
            <person name="Foldi C."/>
            <person name="Dima B."/>
            <person name="Sanchez-Garcia M."/>
            <person name="Sanchez-Ramirez S."/>
            <person name="Szollosi G.J."/>
            <person name="Szarkandi J.G."/>
            <person name="Papp V."/>
            <person name="Albert L."/>
            <person name="Andreopoulos W."/>
            <person name="Angelini C."/>
            <person name="Antonin V."/>
            <person name="Barry K.W."/>
            <person name="Bougher N.L."/>
            <person name="Buchanan P."/>
            <person name="Buyck B."/>
            <person name="Bense V."/>
            <person name="Catcheside P."/>
            <person name="Chovatia M."/>
            <person name="Cooper J."/>
            <person name="Damon W."/>
            <person name="Desjardin D."/>
            <person name="Finy P."/>
            <person name="Geml J."/>
            <person name="Haridas S."/>
            <person name="Hughes K."/>
            <person name="Justo A."/>
            <person name="Karasinski D."/>
            <person name="Kautmanova I."/>
            <person name="Kiss B."/>
            <person name="Kocsube S."/>
            <person name="Kotiranta H."/>
            <person name="LaButti K.M."/>
            <person name="Lechner B.E."/>
            <person name="Liimatainen K."/>
            <person name="Lipzen A."/>
            <person name="Lukacs Z."/>
            <person name="Mihaltcheva S."/>
            <person name="Morgado L.N."/>
            <person name="Niskanen T."/>
            <person name="Noordeloos M.E."/>
            <person name="Ohm R.A."/>
            <person name="Ortiz-Santana B."/>
            <person name="Ovrebo C."/>
            <person name="Racz N."/>
            <person name="Riley R."/>
            <person name="Savchenko A."/>
            <person name="Shiryaev A."/>
            <person name="Soop K."/>
            <person name="Spirin V."/>
            <person name="Szebenyi C."/>
            <person name="Tomsovsky M."/>
            <person name="Tulloss R.E."/>
            <person name="Uehling J."/>
            <person name="Grigoriev I.V."/>
            <person name="Vagvolgyi C."/>
            <person name="Papp T."/>
            <person name="Martin F.M."/>
            <person name="Miettinen O."/>
            <person name="Hibbett D.S."/>
            <person name="Nagy L.G."/>
        </authorList>
    </citation>
    <scope>NUCLEOTIDE SEQUENCE [LARGE SCALE GENOMIC DNA]</scope>
    <source>
        <strain evidence="2 3">CBS 962.96</strain>
    </source>
</reference>
<accession>A0A4S8MDB7</accession>
<proteinExistence type="predicted"/>
<evidence type="ECO:0000313" key="3">
    <source>
        <dbReference type="Proteomes" id="UP000297245"/>
    </source>
</evidence>
<dbReference type="Proteomes" id="UP000297245">
    <property type="component" value="Unassembled WGS sequence"/>
</dbReference>
<keyword evidence="1" id="KW-0175">Coiled coil</keyword>